<evidence type="ECO:0000313" key="2">
    <source>
        <dbReference type="EMBL" id="MEQ2280865.1"/>
    </source>
</evidence>
<accession>A0ABV0XHI2</accession>
<gene>
    <name evidence="2" type="ORF">AMECASPLE_024434</name>
</gene>
<name>A0ABV0XHI2_9TELE</name>
<evidence type="ECO:0000313" key="3">
    <source>
        <dbReference type="Proteomes" id="UP001469553"/>
    </source>
</evidence>
<organism evidence="2 3">
    <name type="scientific">Ameca splendens</name>
    <dbReference type="NCBI Taxonomy" id="208324"/>
    <lineage>
        <taxon>Eukaryota</taxon>
        <taxon>Metazoa</taxon>
        <taxon>Chordata</taxon>
        <taxon>Craniata</taxon>
        <taxon>Vertebrata</taxon>
        <taxon>Euteleostomi</taxon>
        <taxon>Actinopterygii</taxon>
        <taxon>Neopterygii</taxon>
        <taxon>Teleostei</taxon>
        <taxon>Neoteleostei</taxon>
        <taxon>Acanthomorphata</taxon>
        <taxon>Ovalentaria</taxon>
        <taxon>Atherinomorphae</taxon>
        <taxon>Cyprinodontiformes</taxon>
        <taxon>Goodeidae</taxon>
        <taxon>Ameca</taxon>
    </lineage>
</organism>
<comment type="caution">
    <text evidence="2">The sequence shown here is derived from an EMBL/GenBank/DDBJ whole genome shotgun (WGS) entry which is preliminary data.</text>
</comment>
<feature type="non-terminal residue" evidence="2">
    <location>
        <position position="217"/>
    </location>
</feature>
<dbReference type="Proteomes" id="UP001469553">
    <property type="component" value="Unassembled WGS sequence"/>
</dbReference>
<evidence type="ECO:0000256" key="1">
    <source>
        <dbReference type="SAM" id="MobiDB-lite"/>
    </source>
</evidence>
<feature type="region of interest" description="Disordered" evidence="1">
    <location>
        <begin position="95"/>
        <end position="130"/>
    </location>
</feature>
<proteinExistence type="predicted"/>
<protein>
    <submittedName>
        <fullName evidence="2">Uncharacterized protein</fullName>
    </submittedName>
</protein>
<sequence length="217" mass="23875">MSFLFVVSGLSLKDKVRHSLILGSLKLSCFSFTGEAPFTSGTACGVFTLQTRQYTHSHNRESTTGQLEHPHQSQVVEPLPSSLSGGNLSILKKRWEQQQSSNHRAPPRNPTVTRSLSNSSPLPKPAPSSLIQTQTKILRAAESSLDHDTVLEARVHSETRTNQLTEEPEDMMEMEAKHSKDLEGEGAAAAEVSDIEKPSVPINSLKMMFERGENPDN</sequence>
<feature type="region of interest" description="Disordered" evidence="1">
    <location>
        <begin position="56"/>
        <end position="82"/>
    </location>
</feature>
<dbReference type="EMBL" id="JAHRIP010002331">
    <property type="protein sequence ID" value="MEQ2280865.1"/>
    <property type="molecule type" value="Genomic_DNA"/>
</dbReference>
<keyword evidence="3" id="KW-1185">Reference proteome</keyword>
<feature type="compositionally biased region" description="Polar residues" evidence="1">
    <location>
        <begin position="56"/>
        <end position="66"/>
    </location>
</feature>
<reference evidence="2 3" key="1">
    <citation type="submission" date="2021-06" db="EMBL/GenBank/DDBJ databases">
        <authorList>
            <person name="Palmer J.M."/>
        </authorList>
    </citation>
    <scope>NUCLEOTIDE SEQUENCE [LARGE SCALE GENOMIC DNA]</scope>
    <source>
        <strain evidence="2 3">AS_MEX2019</strain>
        <tissue evidence="2">Muscle</tissue>
    </source>
</reference>